<evidence type="ECO:0000256" key="12">
    <source>
        <dbReference type="ARBA" id="ARBA00023152"/>
    </source>
</evidence>
<dbReference type="FunFam" id="3.40.50.460:FF:000002">
    <property type="entry name" value="ATP-dependent 6-phosphofructokinase"/>
    <property type="match status" value="1"/>
</dbReference>
<evidence type="ECO:0000256" key="11">
    <source>
        <dbReference type="ARBA" id="ARBA00022842"/>
    </source>
</evidence>
<dbReference type="EC" id="2.7.1.11" evidence="14"/>
<name>A0A4U1CLL5_9SPHI</name>
<comment type="cofactor">
    <cofactor evidence="1 14">
        <name>Mg(2+)</name>
        <dbReference type="ChEBI" id="CHEBI:18420"/>
    </cofactor>
</comment>
<feature type="binding site" evidence="14">
    <location>
        <begin position="76"/>
        <end position="77"/>
    </location>
    <ligand>
        <name>ATP</name>
        <dbReference type="ChEBI" id="CHEBI:30616"/>
    </ligand>
</feature>
<dbReference type="FunFam" id="3.40.50.450:FF:000001">
    <property type="entry name" value="ATP-dependent 6-phosphofructokinase"/>
    <property type="match status" value="1"/>
</dbReference>
<organism evidence="16 17">
    <name type="scientific">Pedobacter frigoris</name>
    <dbReference type="NCBI Taxonomy" id="2571272"/>
    <lineage>
        <taxon>Bacteria</taxon>
        <taxon>Pseudomonadati</taxon>
        <taxon>Bacteroidota</taxon>
        <taxon>Sphingobacteriia</taxon>
        <taxon>Sphingobacteriales</taxon>
        <taxon>Sphingobacteriaceae</taxon>
        <taxon>Pedobacter</taxon>
    </lineage>
</organism>
<comment type="catalytic activity">
    <reaction evidence="13 14">
        <text>beta-D-fructose 6-phosphate + ATP = beta-D-fructose 1,6-bisphosphate + ADP + H(+)</text>
        <dbReference type="Rhea" id="RHEA:16109"/>
        <dbReference type="ChEBI" id="CHEBI:15378"/>
        <dbReference type="ChEBI" id="CHEBI:30616"/>
        <dbReference type="ChEBI" id="CHEBI:32966"/>
        <dbReference type="ChEBI" id="CHEBI:57634"/>
        <dbReference type="ChEBI" id="CHEBI:456216"/>
        <dbReference type="EC" id="2.7.1.11"/>
    </reaction>
</comment>
<feature type="binding site" description="in other chain" evidence="14">
    <location>
        <begin position="218"/>
        <end position="220"/>
    </location>
    <ligand>
        <name>ADP</name>
        <dbReference type="ChEBI" id="CHEBI:456216"/>
        <note>allosteric activator; ligand shared between dimeric partners</note>
    </ligand>
</feature>
<feature type="active site" description="Proton acceptor" evidence="14">
    <location>
        <position position="132"/>
    </location>
</feature>
<dbReference type="PRINTS" id="PR00476">
    <property type="entry name" value="PHFRCTKINASE"/>
</dbReference>
<dbReference type="HAMAP" id="MF_00339">
    <property type="entry name" value="Phosphofructokinase_I_B1"/>
    <property type="match status" value="1"/>
</dbReference>
<evidence type="ECO:0000256" key="9">
    <source>
        <dbReference type="ARBA" id="ARBA00022777"/>
    </source>
</evidence>
<protein>
    <recommendedName>
        <fullName evidence="14">ATP-dependent 6-phosphofructokinase</fullName>
        <shortName evidence="14">ATP-PFK</shortName>
        <shortName evidence="14">Phosphofructokinase</shortName>
        <ecNumber evidence="14">2.7.1.11</ecNumber>
    </recommendedName>
    <alternativeName>
        <fullName evidence="14">Phosphohexokinase</fullName>
    </alternativeName>
</protein>
<feature type="binding site" description="in other chain" evidence="14">
    <location>
        <begin position="190"/>
        <end position="192"/>
    </location>
    <ligand>
        <name>ADP</name>
        <dbReference type="ChEBI" id="CHEBI:456216"/>
        <note>allosteric activator; ligand shared between dimeric partners</note>
    </ligand>
</feature>
<dbReference type="SUPFAM" id="SSF53784">
    <property type="entry name" value="Phosphofructokinase"/>
    <property type="match status" value="1"/>
</dbReference>
<dbReference type="InterPro" id="IPR035966">
    <property type="entry name" value="PKF_sf"/>
</dbReference>
<comment type="activity regulation">
    <text evidence="14">Allosterically activated by ADP and other diphosphonucleosides, and allosterically inhibited by phosphoenolpyruvate.</text>
</comment>
<comment type="subcellular location">
    <subcellularLocation>
        <location evidence="2 14">Cytoplasm</location>
    </subcellularLocation>
</comment>
<keyword evidence="12 14" id="KW-0324">Glycolysis</keyword>
<keyword evidence="9 14" id="KW-0418">Kinase</keyword>
<dbReference type="OrthoDB" id="9802503at2"/>
<proteinExistence type="inferred from homology"/>
<evidence type="ECO:0000256" key="8">
    <source>
        <dbReference type="ARBA" id="ARBA00022741"/>
    </source>
</evidence>
<dbReference type="Pfam" id="PF00365">
    <property type="entry name" value="PFK"/>
    <property type="match status" value="1"/>
</dbReference>
<feature type="binding site" evidence="14">
    <location>
        <position position="15"/>
    </location>
    <ligand>
        <name>ATP</name>
        <dbReference type="ChEBI" id="CHEBI:30616"/>
    </ligand>
</feature>
<comment type="caution">
    <text evidence="14">Lacks conserved residue(s) required for the propagation of feature annotation.</text>
</comment>
<dbReference type="GO" id="GO:0003872">
    <property type="term" value="F:6-phosphofructokinase activity"/>
    <property type="evidence" value="ECO:0007669"/>
    <property type="project" value="UniProtKB-UniRule"/>
</dbReference>
<keyword evidence="6 14" id="KW-0808">Transferase</keyword>
<keyword evidence="4 14" id="KW-0963">Cytoplasm</keyword>
<dbReference type="EMBL" id="SWBQ01000001">
    <property type="protein sequence ID" value="TKC08711.1"/>
    <property type="molecule type" value="Genomic_DNA"/>
</dbReference>
<dbReference type="UniPathway" id="UPA00109">
    <property type="reaction ID" value="UER00182"/>
</dbReference>
<evidence type="ECO:0000256" key="7">
    <source>
        <dbReference type="ARBA" id="ARBA00022723"/>
    </source>
</evidence>
<evidence type="ECO:0000256" key="6">
    <source>
        <dbReference type="ARBA" id="ARBA00022679"/>
    </source>
</evidence>
<keyword evidence="11 14" id="KW-0460">Magnesium</keyword>
<evidence type="ECO:0000256" key="2">
    <source>
        <dbReference type="ARBA" id="ARBA00004496"/>
    </source>
</evidence>
<dbReference type="GO" id="GO:0061621">
    <property type="term" value="P:canonical glycolysis"/>
    <property type="evidence" value="ECO:0007669"/>
    <property type="project" value="TreeGrafter"/>
</dbReference>
<reference evidence="16 17" key="1">
    <citation type="submission" date="2019-04" db="EMBL/GenBank/DDBJ databases">
        <title>Pedobacter sp. RP-3-15 sp. nov., isolated from Arctic soil.</title>
        <authorList>
            <person name="Dahal R.H."/>
            <person name="Kim D.-U."/>
        </authorList>
    </citation>
    <scope>NUCLEOTIDE SEQUENCE [LARGE SCALE GENOMIC DNA]</scope>
    <source>
        <strain evidence="16 17">RP-3-15</strain>
    </source>
</reference>
<evidence type="ECO:0000313" key="16">
    <source>
        <dbReference type="EMBL" id="TKC08711.1"/>
    </source>
</evidence>
<evidence type="ECO:0000256" key="1">
    <source>
        <dbReference type="ARBA" id="ARBA00001946"/>
    </source>
</evidence>
<feature type="binding site" evidence="14">
    <location>
        <begin position="106"/>
        <end position="109"/>
    </location>
    <ligand>
        <name>ATP</name>
        <dbReference type="ChEBI" id="CHEBI:30616"/>
    </ligand>
</feature>
<evidence type="ECO:0000256" key="4">
    <source>
        <dbReference type="ARBA" id="ARBA00022490"/>
    </source>
</evidence>
<feature type="binding site" description="in other chain" evidence="14">
    <location>
        <position position="227"/>
    </location>
    <ligand>
        <name>substrate</name>
        <note>ligand shared between dimeric partners</note>
    </ligand>
</feature>
<dbReference type="GO" id="GO:0048029">
    <property type="term" value="F:monosaccharide binding"/>
    <property type="evidence" value="ECO:0007669"/>
    <property type="project" value="TreeGrafter"/>
</dbReference>
<feature type="binding site" evidence="14">
    <location>
        <position position="167"/>
    </location>
    <ligand>
        <name>substrate</name>
        <note>ligand shared between dimeric partners</note>
    </ligand>
</feature>
<dbReference type="GO" id="GO:0030388">
    <property type="term" value="P:fructose 1,6-bisphosphate metabolic process"/>
    <property type="evidence" value="ECO:0007669"/>
    <property type="project" value="TreeGrafter"/>
</dbReference>
<feature type="binding site" description="in other chain" evidence="14">
    <location>
        <position position="159"/>
    </location>
    <ligand>
        <name>ADP</name>
        <dbReference type="ChEBI" id="CHEBI:456216"/>
        <note>allosteric activator; ligand shared between dimeric partners</note>
    </ligand>
</feature>
<accession>A0A4U1CLL5</accession>
<gene>
    <name evidence="14 16" type="primary">pfkA</name>
    <name evidence="16" type="ORF">FA047_01015</name>
</gene>
<evidence type="ECO:0000256" key="14">
    <source>
        <dbReference type="HAMAP-Rule" id="MF_00339"/>
    </source>
</evidence>
<dbReference type="GO" id="GO:0005524">
    <property type="term" value="F:ATP binding"/>
    <property type="evidence" value="ECO:0007669"/>
    <property type="project" value="UniProtKB-UniRule"/>
</dbReference>
<dbReference type="NCBIfam" id="NF002872">
    <property type="entry name" value="PRK03202.1"/>
    <property type="match status" value="1"/>
</dbReference>
<dbReference type="PROSITE" id="PS00433">
    <property type="entry name" value="PHOSPHOFRUCTOKINASE"/>
    <property type="match status" value="1"/>
</dbReference>
<evidence type="ECO:0000256" key="3">
    <source>
        <dbReference type="ARBA" id="ARBA00004679"/>
    </source>
</evidence>
<feature type="binding site" description="in other chain" evidence="14">
    <location>
        <begin position="257"/>
        <end position="260"/>
    </location>
    <ligand>
        <name>substrate</name>
        <note>ligand shared between dimeric partners</note>
    </ligand>
</feature>
<dbReference type="InterPro" id="IPR015912">
    <property type="entry name" value="Phosphofructokinase_CS"/>
</dbReference>
<dbReference type="GO" id="GO:0016208">
    <property type="term" value="F:AMP binding"/>
    <property type="evidence" value="ECO:0007669"/>
    <property type="project" value="TreeGrafter"/>
</dbReference>
<keyword evidence="5 14" id="KW-0021">Allosteric enzyme</keyword>
<dbReference type="GO" id="GO:0070095">
    <property type="term" value="F:fructose-6-phosphate binding"/>
    <property type="evidence" value="ECO:0007669"/>
    <property type="project" value="TreeGrafter"/>
</dbReference>
<dbReference type="GO" id="GO:0006002">
    <property type="term" value="P:fructose 6-phosphate metabolic process"/>
    <property type="evidence" value="ECO:0007669"/>
    <property type="project" value="UniProtKB-UniRule"/>
</dbReference>
<comment type="caution">
    <text evidence="16">The sequence shown here is derived from an EMBL/GenBank/DDBJ whole genome shotgun (WGS) entry which is preliminary data.</text>
</comment>
<dbReference type="Gene3D" id="3.40.50.450">
    <property type="match status" value="1"/>
</dbReference>
<feature type="binding site" evidence="14">
    <location>
        <begin position="25"/>
        <end position="29"/>
    </location>
    <ligand>
        <name>ADP</name>
        <dbReference type="ChEBI" id="CHEBI:456216"/>
        <note>allosteric activator; ligand shared between dimeric partners</note>
    </ligand>
</feature>
<evidence type="ECO:0000256" key="10">
    <source>
        <dbReference type="ARBA" id="ARBA00022840"/>
    </source>
</evidence>
<feature type="binding site" description="in other chain" evidence="14">
    <location>
        <begin position="130"/>
        <end position="132"/>
    </location>
    <ligand>
        <name>substrate</name>
        <note>ligand shared between dimeric partners</note>
    </ligand>
</feature>
<dbReference type="GO" id="GO:0042802">
    <property type="term" value="F:identical protein binding"/>
    <property type="evidence" value="ECO:0007669"/>
    <property type="project" value="TreeGrafter"/>
</dbReference>
<dbReference type="InterPro" id="IPR012003">
    <property type="entry name" value="ATP_PFK_prok-type"/>
</dbReference>
<dbReference type="InterPro" id="IPR012828">
    <property type="entry name" value="PFKA_ATP_prok"/>
</dbReference>
<feature type="binding site" description="in other chain" evidence="14">
    <location>
        <begin position="174"/>
        <end position="176"/>
    </location>
    <ligand>
        <name>substrate</name>
        <note>ligand shared between dimeric partners</note>
    </ligand>
</feature>
<dbReference type="GO" id="GO:0005945">
    <property type="term" value="C:6-phosphofructokinase complex"/>
    <property type="evidence" value="ECO:0007669"/>
    <property type="project" value="TreeGrafter"/>
</dbReference>
<keyword evidence="10 14" id="KW-0067">ATP-binding</keyword>
<comment type="subunit">
    <text evidence="14">Homotetramer.</text>
</comment>
<evidence type="ECO:0000256" key="5">
    <source>
        <dbReference type="ARBA" id="ARBA00022533"/>
    </source>
</evidence>
<evidence type="ECO:0000259" key="15">
    <source>
        <dbReference type="Pfam" id="PF00365"/>
    </source>
</evidence>
<comment type="function">
    <text evidence="14">Catalyzes the phosphorylation of D-fructose 6-phosphate to fructose 1,6-bisphosphate by ATP, the first committing step of glycolysis.</text>
</comment>
<dbReference type="GO" id="GO:0046872">
    <property type="term" value="F:metal ion binding"/>
    <property type="evidence" value="ECO:0007669"/>
    <property type="project" value="UniProtKB-KW"/>
</dbReference>
<evidence type="ECO:0000313" key="17">
    <source>
        <dbReference type="Proteomes" id="UP000307244"/>
    </source>
</evidence>
<keyword evidence="17" id="KW-1185">Reference proteome</keyword>
<dbReference type="InterPro" id="IPR000023">
    <property type="entry name" value="Phosphofructokinase_dom"/>
</dbReference>
<dbReference type="Gene3D" id="3.40.50.460">
    <property type="entry name" value="Phosphofructokinase domain"/>
    <property type="match status" value="1"/>
</dbReference>
<dbReference type="InterPro" id="IPR022953">
    <property type="entry name" value="ATP_PFK"/>
</dbReference>
<feature type="binding site" evidence="14">
    <location>
        <position position="251"/>
    </location>
    <ligand>
        <name>substrate</name>
        <note>ligand shared between dimeric partners</note>
    </ligand>
</feature>
<keyword evidence="7 14" id="KW-0479">Metal-binding</keyword>
<dbReference type="PANTHER" id="PTHR13697:SF4">
    <property type="entry name" value="ATP-DEPENDENT 6-PHOSPHOFRUCTOKINASE"/>
    <property type="match status" value="1"/>
</dbReference>
<keyword evidence="8 14" id="KW-0547">Nucleotide-binding</keyword>
<dbReference type="RefSeq" id="WP_136834131.1">
    <property type="nucleotide sequence ID" value="NZ_SWBQ01000001.1"/>
</dbReference>
<sequence length="328" mass="35360">MKPNIKNIAVLTSGGDAPGMNACIRAVIRTGIYNGINMFGVLQGYQGLINNNINPMDARSVSNIIHLGGTVLKTARCLEFKTEEGMEIAFQNLKARDIDGLVVIGGDGTFTGAQRFGHKYGVRVMGVPGTIDNDLYGSDFTLGYDTAINTVIEAIDKIRDTADSHDRLFFIEVMGRDSGCIALRSSIASGAEAVLLPEKETSLDELISQLEAGASTKKSSSIVIVSEGHKQGGAYDIAKKVKERFNHYDTKVTILGHLQRGGSPSSFDRILGSRLGFAAVNELLKGNTMQMVGLRGNDIVTTDIEEALTKHSFKLESDLLEMTKVLSI</sequence>
<evidence type="ECO:0000256" key="13">
    <source>
        <dbReference type="ARBA" id="ARBA00048070"/>
    </source>
</evidence>
<dbReference type="PIRSF" id="PIRSF000532">
    <property type="entry name" value="ATP_PFK_prok"/>
    <property type="match status" value="1"/>
</dbReference>
<dbReference type="Proteomes" id="UP000307244">
    <property type="component" value="Unassembled WGS sequence"/>
</dbReference>
<dbReference type="PANTHER" id="PTHR13697">
    <property type="entry name" value="PHOSPHOFRUCTOKINASE"/>
    <property type="match status" value="1"/>
</dbReference>
<feature type="domain" description="Phosphofructokinase" evidence="15">
    <location>
        <begin position="7"/>
        <end position="281"/>
    </location>
</feature>
<comment type="pathway">
    <text evidence="3 14">Carbohydrate degradation; glycolysis; D-glyceraldehyde 3-phosphate and glycerone phosphate from D-glucose: step 3/4.</text>
</comment>
<dbReference type="NCBIfam" id="TIGR02482">
    <property type="entry name" value="PFKA_ATP"/>
    <property type="match status" value="1"/>
</dbReference>
<feature type="binding site" evidence="14">
    <location>
        <position position="107"/>
    </location>
    <ligand>
        <name>Mg(2+)</name>
        <dbReference type="ChEBI" id="CHEBI:18420"/>
        <note>catalytic</note>
    </ligand>
</feature>
<dbReference type="AlphaFoldDB" id="A0A4U1CLL5"/>
<comment type="similarity">
    <text evidence="14">Belongs to the phosphofructokinase type A (PFKA) family. ATP-dependent PFK group I subfamily. Prokaryotic clade 'B1' sub-subfamily.</text>
</comment>